<comment type="caution">
    <text evidence="4">The sequence shown here is derived from an EMBL/GenBank/DDBJ whole genome shotgun (WGS) entry which is preliminary data.</text>
</comment>
<feature type="region of interest" description="Disordered" evidence="2">
    <location>
        <begin position="427"/>
        <end position="595"/>
    </location>
</feature>
<feature type="region of interest" description="Disordered" evidence="2">
    <location>
        <begin position="623"/>
        <end position="686"/>
    </location>
</feature>
<dbReference type="Proteomes" id="UP000193144">
    <property type="component" value="Unassembled WGS sequence"/>
</dbReference>
<feature type="region of interest" description="Disordered" evidence="2">
    <location>
        <begin position="314"/>
        <end position="387"/>
    </location>
</feature>
<keyword evidence="1" id="KW-0539">Nucleus</keyword>
<reference evidence="4 5" key="1">
    <citation type="submission" date="2016-07" db="EMBL/GenBank/DDBJ databases">
        <title>Pervasive Adenine N6-methylation of Active Genes in Fungi.</title>
        <authorList>
            <consortium name="DOE Joint Genome Institute"/>
            <person name="Mondo S.J."/>
            <person name="Dannebaum R.O."/>
            <person name="Kuo R.C."/>
            <person name="Labutti K."/>
            <person name="Haridas S."/>
            <person name="Kuo A."/>
            <person name="Salamov A."/>
            <person name="Ahrendt S.R."/>
            <person name="Lipzen A."/>
            <person name="Sullivan W."/>
            <person name="Andreopoulos W.B."/>
            <person name="Clum A."/>
            <person name="Lindquist E."/>
            <person name="Daum C."/>
            <person name="Ramamoorthy G.K."/>
            <person name="Gryganskyi A."/>
            <person name="Culley D."/>
            <person name="Magnuson J.K."/>
            <person name="James T.Y."/>
            <person name="O'Malley M.A."/>
            <person name="Stajich J.E."/>
            <person name="Spatafora J.W."/>
            <person name="Visel A."/>
            <person name="Grigoriev I.V."/>
        </authorList>
    </citation>
    <scope>NUCLEOTIDE SEQUENCE [LARGE SCALE GENOMIC DNA]</scope>
    <source>
        <strain evidence="4 5">CBS 115471</strain>
    </source>
</reference>
<dbReference type="PROSITE" id="PS50048">
    <property type="entry name" value="ZN2_CY6_FUNGAL_2"/>
    <property type="match status" value="1"/>
</dbReference>
<feature type="compositionally biased region" description="Polar residues" evidence="2">
    <location>
        <begin position="349"/>
        <end position="384"/>
    </location>
</feature>
<proteinExistence type="predicted"/>
<feature type="compositionally biased region" description="Acidic residues" evidence="2">
    <location>
        <begin position="491"/>
        <end position="500"/>
    </location>
</feature>
<feature type="compositionally biased region" description="Polar residues" evidence="2">
    <location>
        <begin position="564"/>
        <end position="581"/>
    </location>
</feature>
<accession>A0A1Y1ZIE7</accession>
<feature type="compositionally biased region" description="Basic and acidic residues" evidence="2">
    <location>
        <begin position="193"/>
        <end position="202"/>
    </location>
</feature>
<feature type="compositionally biased region" description="Basic residues" evidence="2">
    <location>
        <begin position="538"/>
        <end position="550"/>
    </location>
</feature>
<feature type="region of interest" description="Disordered" evidence="2">
    <location>
        <begin position="1"/>
        <end position="42"/>
    </location>
</feature>
<feature type="compositionally biased region" description="Basic and acidic residues" evidence="2">
    <location>
        <begin position="501"/>
        <end position="517"/>
    </location>
</feature>
<feature type="compositionally biased region" description="Polar residues" evidence="2">
    <location>
        <begin position="427"/>
        <end position="440"/>
    </location>
</feature>
<dbReference type="OrthoDB" id="4150467at2759"/>
<feature type="compositionally biased region" description="Polar residues" evidence="2">
    <location>
        <begin position="27"/>
        <end position="39"/>
    </location>
</feature>
<dbReference type="CDD" id="cd00067">
    <property type="entry name" value="GAL4"/>
    <property type="match status" value="1"/>
</dbReference>
<evidence type="ECO:0000256" key="2">
    <source>
        <dbReference type="SAM" id="MobiDB-lite"/>
    </source>
</evidence>
<feature type="region of interest" description="Disordered" evidence="2">
    <location>
        <begin position="160"/>
        <end position="179"/>
    </location>
</feature>
<feature type="region of interest" description="Disordered" evidence="2">
    <location>
        <begin position="186"/>
        <end position="275"/>
    </location>
</feature>
<dbReference type="GO" id="GO:0008270">
    <property type="term" value="F:zinc ion binding"/>
    <property type="evidence" value="ECO:0007669"/>
    <property type="project" value="InterPro"/>
</dbReference>
<sequence>MEVSNLLTQPPASSARRSPGSAEDNPTLRQYNTRHSTPADNMLPHGAEITMSEVYPSTETSMVQDATSPMRSSEPKHVSFELLLPEAPQHRARLPMRVNIYPHDTTDSIITTVKNFYGLYERRGVIFQDHHGTTLIARYENFTHNMVVYVRVAEEDPEIEHFSPGARESTSPRRPRLEEPFQMLPPSAHLHHHEPSRPDSRTASRLSVSPQPGRGRRSASASTSIKPRNRPAPKSRGTSSHGSFADPNADVNVYSDSDGGDASVTSSRRGRKEQVASAEISLDNIVEGGRRKRAKFDSSELPLFVPPQVPMTASLSSISPQRRVSSQNGASPYYSNQQTFAYPHPLPSPQSYGQGDNSWANGLITPYSNSSGQAQGYRSRTRGSAQYVPYRQTGSTGLILPTPDPTIGSVISDEDVARQLMRLGDASNFSSHGRTSTSTLDDALSGKAEAASSSEESDEGSDDDEQLPPMPYGAGRGMRMNGESAQAFDSGDSDEYEDNRDDSFKGESDDVVPEDHQGQGMQPLVSNARSSVSSKTSKPAKVRSSSKGKAKSVGPAKQPMSPASLPSQSRKTSSASLNFQHQLGMDEEDLSSKPRCQRCRKSKKGCDRQRPCQRCKDAGIGVDGCISEDEGNGRKGRYGRHMGVPVKKNQMDPPPTPDHSMSASATAYMALSTGAMDKSKKRKRPA</sequence>
<feature type="domain" description="Zn(2)-C6 fungal-type" evidence="3">
    <location>
        <begin position="595"/>
        <end position="627"/>
    </location>
</feature>
<feature type="compositionally biased region" description="Acidic residues" evidence="2">
    <location>
        <begin position="455"/>
        <end position="466"/>
    </location>
</feature>
<protein>
    <recommendedName>
        <fullName evidence="3">Zn(2)-C6 fungal-type domain-containing protein</fullName>
    </recommendedName>
</protein>
<feature type="compositionally biased region" description="Low complexity" evidence="2">
    <location>
        <begin position="10"/>
        <end position="22"/>
    </location>
</feature>
<dbReference type="GO" id="GO:0000981">
    <property type="term" value="F:DNA-binding transcription factor activity, RNA polymerase II-specific"/>
    <property type="evidence" value="ECO:0007669"/>
    <property type="project" value="InterPro"/>
</dbReference>
<dbReference type="InterPro" id="IPR001138">
    <property type="entry name" value="Zn2Cys6_DnaBD"/>
</dbReference>
<evidence type="ECO:0000313" key="5">
    <source>
        <dbReference type="Proteomes" id="UP000193144"/>
    </source>
</evidence>
<dbReference type="EMBL" id="MCFA01000079">
    <property type="protein sequence ID" value="ORY09959.1"/>
    <property type="molecule type" value="Genomic_DNA"/>
</dbReference>
<evidence type="ECO:0000259" key="3">
    <source>
        <dbReference type="PROSITE" id="PS50048"/>
    </source>
</evidence>
<evidence type="ECO:0000313" key="4">
    <source>
        <dbReference type="EMBL" id="ORY09959.1"/>
    </source>
</evidence>
<evidence type="ECO:0000256" key="1">
    <source>
        <dbReference type="ARBA" id="ARBA00023242"/>
    </source>
</evidence>
<organism evidence="4 5">
    <name type="scientific">Clohesyomyces aquaticus</name>
    <dbReference type="NCBI Taxonomy" id="1231657"/>
    <lineage>
        <taxon>Eukaryota</taxon>
        <taxon>Fungi</taxon>
        <taxon>Dikarya</taxon>
        <taxon>Ascomycota</taxon>
        <taxon>Pezizomycotina</taxon>
        <taxon>Dothideomycetes</taxon>
        <taxon>Pleosporomycetidae</taxon>
        <taxon>Pleosporales</taxon>
        <taxon>Lindgomycetaceae</taxon>
        <taxon>Clohesyomyces</taxon>
    </lineage>
</organism>
<dbReference type="SMART" id="SM00066">
    <property type="entry name" value="GAL4"/>
    <property type="match status" value="1"/>
</dbReference>
<feature type="compositionally biased region" description="Polar residues" evidence="2">
    <location>
        <begin position="314"/>
        <end position="340"/>
    </location>
</feature>
<gene>
    <name evidence="4" type="ORF">BCR34DRAFT_602421</name>
</gene>
<name>A0A1Y1ZIE7_9PLEO</name>
<dbReference type="AlphaFoldDB" id="A0A1Y1ZIE7"/>
<keyword evidence="5" id="KW-1185">Reference proteome</keyword>
<feature type="compositionally biased region" description="Polar residues" evidence="2">
    <location>
        <begin position="524"/>
        <end position="537"/>
    </location>
</feature>